<gene>
    <name evidence="8" type="ORF">SEMRO_313_G114750.1</name>
</gene>
<feature type="transmembrane region" description="Helical" evidence="7">
    <location>
        <begin position="287"/>
        <end position="309"/>
    </location>
</feature>
<feature type="compositionally biased region" description="Basic and acidic residues" evidence="6">
    <location>
        <begin position="13"/>
        <end position="26"/>
    </location>
</feature>
<evidence type="ECO:0000256" key="4">
    <source>
        <dbReference type="ARBA" id="ARBA00022989"/>
    </source>
</evidence>
<sequence>MTPTSNTTRPTSKSHDDSSDRFEESNGVHMNGGANTHGDSGFFTAEGEETTTSEEQDNHSSSTAISYLKLGVTIVGILTGFILCFVVPTAMNDNRQINQTLAIAIWMATLWLTEIIPLVVTALLPLVLFPLFGILDSSDVALQYMNNTIWLLIAGFLLALTLERWACHRRISLKLLTWCGARPPLLLLGMMAATFFLSMFVSNTATTLMMVPNAISVCTILQESSSSQSAKQSTTKQPEDPFAHALLLGIAYAANVGGMSSLIGTAPNLVFHRQLELLFPGAPELTFAHWTAFGLPTGLVLFAIIWIYLCVRYLSWRHDDNETEPIDPTLFQQTYVALGAWTREQITVCTLFVTLCLLWIFRSDIDLGEHVHIPGWANLFPDPSYISDATTGMMIVLVLFVCPARSCHLDISSSNNEGNDTIKDADDDGEDEEVGSTTNTSSHGHGEEEDERLLTNEHDNKNELNDTTLLNWETANKMPYDVVFLLGGGFALAKAFVDSGLSEYLGEQLATLRLEVVGLVFLMITMIIWLTELTSNTSTSNIMIPIAASMAVATQTSPYTFMIPATMACSCAFVLPIATPPNMVVFSTGRLPMAEMNKAGVFLNVIGSALLLGATYTIIPAVMGVAAEEFPEWAQQ</sequence>
<accession>A0A9N8DX57</accession>
<organism evidence="8 9">
    <name type="scientific">Seminavis robusta</name>
    <dbReference type="NCBI Taxonomy" id="568900"/>
    <lineage>
        <taxon>Eukaryota</taxon>
        <taxon>Sar</taxon>
        <taxon>Stramenopiles</taxon>
        <taxon>Ochrophyta</taxon>
        <taxon>Bacillariophyta</taxon>
        <taxon>Bacillariophyceae</taxon>
        <taxon>Bacillariophycidae</taxon>
        <taxon>Naviculales</taxon>
        <taxon>Naviculaceae</taxon>
        <taxon>Seminavis</taxon>
    </lineage>
</organism>
<keyword evidence="2" id="KW-0813">Transport</keyword>
<keyword evidence="9" id="KW-1185">Reference proteome</keyword>
<feature type="transmembrane region" description="Helical" evidence="7">
    <location>
        <begin position="599"/>
        <end position="619"/>
    </location>
</feature>
<feature type="transmembrane region" description="Helical" evidence="7">
    <location>
        <begin position="103"/>
        <end position="132"/>
    </location>
</feature>
<feature type="compositionally biased region" description="Polar residues" evidence="6">
    <location>
        <begin position="1"/>
        <end position="11"/>
    </location>
</feature>
<feature type="compositionally biased region" description="Acidic residues" evidence="6">
    <location>
        <begin position="425"/>
        <end position="434"/>
    </location>
</feature>
<feature type="transmembrane region" description="Helical" evidence="7">
    <location>
        <begin position="559"/>
        <end position="578"/>
    </location>
</feature>
<feature type="compositionally biased region" description="Acidic residues" evidence="6">
    <location>
        <begin position="46"/>
        <end position="55"/>
    </location>
</feature>
<dbReference type="PANTHER" id="PTHR10283:SF82">
    <property type="entry name" value="SOLUTE CARRIER FAMILY 13 MEMBER 2"/>
    <property type="match status" value="1"/>
</dbReference>
<name>A0A9N8DX57_9STRA</name>
<keyword evidence="4 7" id="KW-1133">Transmembrane helix</keyword>
<evidence type="ECO:0000256" key="6">
    <source>
        <dbReference type="SAM" id="MobiDB-lite"/>
    </source>
</evidence>
<dbReference type="Pfam" id="PF00939">
    <property type="entry name" value="Na_sulph_symp"/>
    <property type="match status" value="1"/>
</dbReference>
<evidence type="ECO:0000256" key="2">
    <source>
        <dbReference type="ARBA" id="ARBA00022448"/>
    </source>
</evidence>
<protein>
    <submittedName>
        <fullName evidence="8">Sodium-dependent dicarboxylate transporter SdcS</fullName>
    </submittedName>
</protein>
<feature type="transmembrane region" description="Helical" evidence="7">
    <location>
        <begin position="70"/>
        <end position="91"/>
    </location>
</feature>
<keyword evidence="3 7" id="KW-0812">Transmembrane</keyword>
<evidence type="ECO:0000256" key="1">
    <source>
        <dbReference type="ARBA" id="ARBA00004141"/>
    </source>
</evidence>
<feature type="region of interest" description="Disordered" evidence="6">
    <location>
        <begin position="1"/>
        <end position="58"/>
    </location>
</feature>
<feature type="region of interest" description="Disordered" evidence="6">
    <location>
        <begin position="418"/>
        <end position="460"/>
    </location>
</feature>
<dbReference type="InterPro" id="IPR001898">
    <property type="entry name" value="SLC13A/DASS"/>
</dbReference>
<feature type="transmembrane region" description="Helical" evidence="7">
    <location>
        <begin position="512"/>
        <end position="531"/>
    </location>
</feature>
<comment type="subcellular location">
    <subcellularLocation>
        <location evidence="1">Membrane</location>
        <topology evidence="1">Multi-pass membrane protein</topology>
    </subcellularLocation>
</comment>
<evidence type="ECO:0000256" key="3">
    <source>
        <dbReference type="ARBA" id="ARBA00022692"/>
    </source>
</evidence>
<evidence type="ECO:0000256" key="7">
    <source>
        <dbReference type="SAM" id="Phobius"/>
    </source>
</evidence>
<evidence type="ECO:0000313" key="9">
    <source>
        <dbReference type="Proteomes" id="UP001153069"/>
    </source>
</evidence>
<keyword evidence="5 7" id="KW-0472">Membrane</keyword>
<dbReference type="EMBL" id="CAICTM010000312">
    <property type="protein sequence ID" value="CAB9507604.1"/>
    <property type="molecule type" value="Genomic_DNA"/>
</dbReference>
<dbReference type="OrthoDB" id="6493944at2759"/>
<dbReference type="PROSITE" id="PS01271">
    <property type="entry name" value="NA_SULFATE"/>
    <property type="match status" value="1"/>
</dbReference>
<feature type="transmembrane region" description="Helical" evidence="7">
    <location>
        <begin position="144"/>
        <end position="162"/>
    </location>
</feature>
<feature type="transmembrane region" description="Helical" evidence="7">
    <location>
        <begin position="183"/>
        <end position="201"/>
    </location>
</feature>
<reference evidence="8" key="1">
    <citation type="submission" date="2020-06" db="EMBL/GenBank/DDBJ databases">
        <authorList>
            <consortium name="Plant Systems Biology data submission"/>
        </authorList>
    </citation>
    <scope>NUCLEOTIDE SEQUENCE</scope>
    <source>
        <strain evidence="8">D6</strain>
    </source>
</reference>
<dbReference type="AlphaFoldDB" id="A0A9N8DX57"/>
<evidence type="ECO:0000313" key="8">
    <source>
        <dbReference type="EMBL" id="CAB9507604.1"/>
    </source>
</evidence>
<dbReference type="PANTHER" id="PTHR10283">
    <property type="entry name" value="SOLUTE CARRIER FAMILY 13 MEMBER"/>
    <property type="match status" value="1"/>
</dbReference>
<evidence type="ECO:0000256" key="5">
    <source>
        <dbReference type="ARBA" id="ARBA00023136"/>
    </source>
</evidence>
<proteinExistence type="predicted"/>
<comment type="caution">
    <text evidence="8">The sequence shown here is derived from an EMBL/GenBank/DDBJ whole genome shotgun (WGS) entry which is preliminary data.</text>
</comment>
<dbReference type="Proteomes" id="UP001153069">
    <property type="component" value="Unassembled WGS sequence"/>
</dbReference>
<dbReference type="InterPro" id="IPR031312">
    <property type="entry name" value="Na/sul_symport_CS"/>
</dbReference>
<dbReference type="GO" id="GO:0005886">
    <property type="term" value="C:plasma membrane"/>
    <property type="evidence" value="ECO:0007669"/>
    <property type="project" value="TreeGrafter"/>
</dbReference>
<dbReference type="GO" id="GO:0015141">
    <property type="term" value="F:succinate transmembrane transporter activity"/>
    <property type="evidence" value="ECO:0007669"/>
    <property type="project" value="UniProtKB-ARBA"/>
</dbReference>
<dbReference type="CDD" id="cd01115">
    <property type="entry name" value="SLC13_permease"/>
    <property type="match status" value="1"/>
</dbReference>